<organism evidence="5 6">
    <name type="scientific">Peptoniphilus indolicus</name>
    <dbReference type="NCBI Taxonomy" id="33030"/>
    <lineage>
        <taxon>Bacteria</taxon>
        <taxon>Bacillati</taxon>
        <taxon>Bacillota</taxon>
        <taxon>Tissierellia</taxon>
        <taxon>Tissierellales</taxon>
        <taxon>Peptoniphilaceae</taxon>
        <taxon>Peptoniphilus</taxon>
    </lineage>
</organism>
<reference evidence="5 6" key="1">
    <citation type="submission" date="2018-06" db="EMBL/GenBank/DDBJ databases">
        <authorList>
            <consortium name="Pathogen Informatics"/>
            <person name="Doyle S."/>
        </authorList>
    </citation>
    <scope>NUCLEOTIDE SEQUENCE [LARGE SCALE GENOMIC DNA]</scope>
    <source>
        <strain evidence="5 6">NCTC11088</strain>
    </source>
</reference>
<feature type="domain" description="HTH gntR-type" evidence="4">
    <location>
        <begin position="11"/>
        <end position="79"/>
    </location>
</feature>
<dbReference type="GO" id="GO:0003700">
    <property type="term" value="F:DNA-binding transcription factor activity"/>
    <property type="evidence" value="ECO:0007669"/>
    <property type="project" value="InterPro"/>
</dbReference>
<dbReference type="SMART" id="SM00345">
    <property type="entry name" value="HTH_GNTR"/>
    <property type="match status" value="1"/>
</dbReference>
<dbReference type="GO" id="GO:0003677">
    <property type="term" value="F:DNA binding"/>
    <property type="evidence" value="ECO:0007669"/>
    <property type="project" value="UniProtKB-KW"/>
</dbReference>
<dbReference type="Proteomes" id="UP000254777">
    <property type="component" value="Unassembled WGS sequence"/>
</dbReference>
<dbReference type="SUPFAM" id="SSF46785">
    <property type="entry name" value="Winged helix' DNA-binding domain"/>
    <property type="match status" value="1"/>
</dbReference>
<evidence type="ECO:0000256" key="2">
    <source>
        <dbReference type="ARBA" id="ARBA00023125"/>
    </source>
</evidence>
<gene>
    <name evidence="5" type="primary">yvoA_1</name>
    <name evidence="5" type="ORF">NCTC11088_00282</name>
</gene>
<dbReference type="AlphaFoldDB" id="A0A379D998"/>
<dbReference type="CDD" id="cd07377">
    <property type="entry name" value="WHTH_GntR"/>
    <property type="match status" value="1"/>
</dbReference>
<proteinExistence type="predicted"/>
<keyword evidence="3" id="KW-0804">Transcription</keyword>
<dbReference type="RefSeq" id="WP_004822631.1">
    <property type="nucleotide sequence ID" value="NZ_UGTH01000001.1"/>
</dbReference>
<name>A0A379D998_9FIRM</name>
<dbReference type="InterPro" id="IPR036388">
    <property type="entry name" value="WH-like_DNA-bd_sf"/>
</dbReference>
<dbReference type="PANTHER" id="PTHR38445">
    <property type="entry name" value="HTH-TYPE TRANSCRIPTIONAL REPRESSOR YTRA"/>
    <property type="match status" value="1"/>
</dbReference>
<evidence type="ECO:0000256" key="3">
    <source>
        <dbReference type="ARBA" id="ARBA00023163"/>
    </source>
</evidence>
<evidence type="ECO:0000256" key="1">
    <source>
        <dbReference type="ARBA" id="ARBA00023015"/>
    </source>
</evidence>
<dbReference type="Pfam" id="PF00392">
    <property type="entry name" value="GntR"/>
    <property type="match status" value="1"/>
</dbReference>
<dbReference type="InterPro" id="IPR000524">
    <property type="entry name" value="Tscrpt_reg_HTH_GntR"/>
</dbReference>
<dbReference type="PANTHER" id="PTHR38445:SF7">
    <property type="entry name" value="GNTR-FAMILY TRANSCRIPTIONAL REGULATOR"/>
    <property type="match status" value="1"/>
</dbReference>
<evidence type="ECO:0000259" key="4">
    <source>
        <dbReference type="PROSITE" id="PS50949"/>
    </source>
</evidence>
<evidence type="ECO:0000313" key="5">
    <source>
        <dbReference type="EMBL" id="SUB74534.1"/>
    </source>
</evidence>
<protein>
    <submittedName>
        <fullName evidence="5">HTH-type transcriptional repressor yvoA</fullName>
    </submittedName>
</protein>
<dbReference type="EMBL" id="UGTH01000001">
    <property type="protein sequence ID" value="SUB74534.1"/>
    <property type="molecule type" value="Genomic_DNA"/>
</dbReference>
<keyword evidence="1" id="KW-0805">Transcription regulation</keyword>
<sequence>MKIIILNSSDVPIYEQIENEIKRLIAVGELRPDDALPGMRSLAKDLKVSVITTKRAYNDLEKDGFIYTVSGRGSFVSKVNHEDIKADSVQKIRELLADILKICKTSGINREEVFNLFKEVEDESFRD</sequence>
<dbReference type="Gene3D" id="1.10.10.10">
    <property type="entry name" value="Winged helix-like DNA-binding domain superfamily/Winged helix DNA-binding domain"/>
    <property type="match status" value="1"/>
</dbReference>
<dbReference type="InterPro" id="IPR036390">
    <property type="entry name" value="WH_DNA-bd_sf"/>
</dbReference>
<accession>A0A379D998</accession>
<evidence type="ECO:0000313" key="6">
    <source>
        <dbReference type="Proteomes" id="UP000254777"/>
    </source>
</evidence>
<keyword evidence="2" id="KW-0238">DNA-binding</keyword>
<dbReference type="PROSITE" id="PS50949">
    <property type="entry name" value="HTH_GNTR"/>
    <property type="match status" value="1"/>
</dbReference>